<accession>A0AAE8M6N6</accession>
<comment type="caution">
    <text evidence="2">The sequence shown here is derived from an EMBL/GenBank/DDBJ whole genome shotgun (WGS) entry which is preliminary data.</text>
</comment>
<name>A0AAE8M6N6_9HYPO</name>
<dbReference type="EMBL" id="ONZP01000152">
    <property type="protein sequence ID" value="SPJ75160.1"/>
    <property type="molecule type" value="Genomic_DNA"/>
</dbReference>
<proteinExistence type="predicted"/>
<dbReference type="Proteomes" id="UP001187734">
    <property type="component" value="Unassembled WGS sequence"/>
</dbReference>
<gene>
    <name evidence="2" type="ORF">FTOL_04891</name>
</gene>
<evidence type="ECO:0000313" key="3">
    <source>
        <dbReference type="Proteomes" id="UP001187734"/>
    </source>
</evidence>
<organism evidence="2 3">
    <name type="scientific">Fusarium torulosum</name>
    <dbReference type="NCBI Taxonomy" id="33205"/>
    <lineage>
        <taxon>Eukaryota</taxon>
        <taxon>Fungi</taxon>
        <taxon>Dikarya</taxon>
        <taxon>Ascomycota</taxon>
        <taxon>Pezizomycotina</taxon>
        <taxon>Sordariomycetes</taxon>
        <taxon>Hypocreomycetidae</taxon>
        <taxon>Hypocreales</taxon>
        <taxon>Nectriaceae</taxon>
        <taxon>Fusarium</taxon>
    </lineage>
</organism>
<evidence type="ECO:0000313" key="2">
    <source>
        <dbReference type="EMBL" id="SPJ75160.1"/>
    </source>
</evidence>
<protein>
    <submittedName>
        <fullName evidence="2">Uncharacterized protein</fullName>
    </submittedName>
</protein>
<sequence length="33" mass="3466">MSASSRGVAVESWMALPHGTHEGHAQKLSMNAS</sequence>
<dbReference type="AlphaFoldDB" id="A0AAE8M6N6"/>
<keyword evidence="3" id="KW-1185">Reference proteome</keyword>
<evidence type="ECO:0000256" key="1">
    <source>
        <dbReference type="SAM" id="MobiDB-lite"/>
    </source>
</evidence>
<reference evidence="2" key="1">
    <citation type="submission" date="2018-03" db="EMBL/GenBank/DDBJ databases">
        <authorList>
            <person name="Guldener U."/>
        </authorList>
    </citation>
    <scope>NUCLEOTIDE SEQUENCE</scope>
</reference>
<feature type="region of interest" description="Disordered" evidence="1">
    <location>
        <begin position="14"/>
        <end position="33"/>
    </location>
</feature>